<name>A0AAP4FRG9_9ENTR</name>
<dbReference type="RefSeq" id="WP_285148522.1">
    <property type="nucleotide sequence ID" value="NZ_JASSOM010000027.1"/>
</dbReference>
<dbReference type="AlphaFoldDB" id="A0AAP4FRG9"/>
<sequence length="224" mass="26188">MVSSIMQEFIERCDEYLICLRFAVHGIEQKAENLKKEKPGAGKRIWLGSNLDTDPQFHASMDLDELLEKSKHNGYFESELSKALLCTIYSLWDEIYRHKIAKVIDHDVGEIVAPLMGDLRKVRICIIHKKSVIPIEGMPFEVLSWKLKPGPLHITAEMVREFSDAVKNKMKVEVISLYPEAKEMYSRMTNNEKRSFDEWYKNHDNIRNNNPWPEIDRVLKRLGK</sequence>
<protein>
    <submittedName>
        <fullName evidence="1">Uncharacterized protein</fullName>
    </submittedName>
</protein>
<organism evidence="1 2">
    <name type="scientific">Lelliottia wanjuensis</name>
    <dbReference type="NCBI Taxonomy" id="3050585"/>
    <lineage>
        <taxon>Bacteria</taxon>
        <taxon>Pseudomonadati</taxon>
        <taxon>Pseudomonadota</taxon>
        <taxon>Gammaproteobacteria</taxon>
        <taxon>Enterobacterales</taxon>
        <taxon>Enterobacteriaceae</taxon>
        <taxon>Lelliottia</taxon>
    </lineage>
</organism>
<reference evidence="1 2" key="1">
    <citation type="submission" date="2023-06" db="EMBL/GenBank/DDBJ databases">
        <title>Identification and characterization of antibiotic-resistant Gram-negative bacteria.</title>
        <authorList>
            <person name="Cho G.-S."/>
            <person name="Lee J."/>
            <person name="Tai E."/>
            <person name="Jeong S."/>
            <person name="Kim I."/>
            <person name="Kim B.-E."/>
            <person name="Jeong M.-I."/>
            <person name="Oh K.-K."/>
            <person name="Franz C.M.A.P."/>
        </authorList>
    </citation>
    <scope>NUCLEOTIDE SEQUENCE [LARGE SCALE GENOMIC DNA]</scope>
    <source>
        <strain evidence="1 2">V106_12</strain>
    </source>
</reference>
<evidence type="ECO:0000313" key="1">
    <source>
        <dbReference type="EMBL" id="MDK9362598.1"/>
    </source>
</evidence>
<gene>
    <name evidence="1" type="ORF">QQF32_05220</name>
</gene>
<accession>A0AAP4FRG9</accession>
<dbReference type="EMBL" id="JASSOM010000027">
    <property type="protein sequence ID" value="MDK9362598.1"/>
    <property type="molecule type" value="Genomic_DNA"/>
</dbReference>
<proteinExistence type="predicted"/>
<evidence type="ECO:0000313" key="2">
    <source>
        <dbReference type="Proteomes" id="UP001223214"/>
    </source>
</evidence>
<keyword evidence="2" id="KW-1185">Reference proteome</keyword>
<dbReference type="Proteomes" id="UP001223214">
    <property type="component" value="Unassembled WGS sequence"/>
</dbReference>
<comment type="caution">
    <text evidence="1">The sequence shown here is derived from an EMBL/GenBank/DDBJ whole genome shotgun (WGS) entry which is preliminary data.</text>
</comment>